<dbReference type="Pfam" id="PF13450">
    <property type="entry name" value="NAD_binding_8"/>
    <property type="match status" value="1"/>
</dbReference>
<dbReference type="PANTHER" id="PTHR42841">
    <property type="entry name" value="AMINE OXIDASE"/>
    <property type="match status" value="1"/>
</dbReference>
<organism evidence="1 2">
    <name type="scientific">Coptis chinensis</name>
    <dbReference type="NCBI Taxonomy" id="261450"/>
    <lineage>
        <taxon>Eukaryota</taxon>
        <taxon>Viridiplantae</taxon>
        <taxon>Streptophyta</taxon>
        <taxon>Embryophyta</taxon>
        <taxon>Tracheophyta</taxon>
        <taxon>Spermatophyta</taxon>
        <taxon>Magnoliopsida</taxon>
        <taxon>Ranunculales</taxon>
        <taxon>Ranunculaceae</taxon>
        <taxon>Coptidoideae</taxon>
        <taxon>Coptis</taxon>
    </lineage>
</organism>
<dbReference type="Proteomes" id="UP000631114">
    <property type="component" value="Unassembled WGS sequence"/>
</dbReference>
<dbReference type="SUPFAM" id="SSF51905">
    <property type="entry name" value="FAD/NAD(P)-binding domain"/>
    <property type="match status" value="1"/>
</dbReference>
<dbReference type="GO" id="GO:0003723">
    <property type="term" value="F:RNA binding"/>
    <property type="evidence" value="ECO:0007669"/>
    <property type="project" value="InterPro"/>
</dbReference>
<dbReference type="InterPro" id="IPR036188">
    <property type="entry name" value="FAD/NAD-bd_sf"/>
</dbReference>
<evidence type="ECO:0000313" key="1">
    <source>
        <dbReference type="EMBL" id="KAF9603315.1"/>
    </source>
</evidence>
<dbReference type="InterPro" id="IPR009019">
    <property type="entry name" value="KH_sf_prok-type"/>
</dbReference>
<dbReference type="EMBL" id="JADFTS010000006">
    <property type="protein sequence ID" value="KAF9603315.1"/>
    <property type="molecule type" value="Genomic_DNA"/>
</dbReference>
<name>A0A835HPJ5_9MAGN</name>
<protein>
    <recommendedName>
        <fullName evidence="3">Amine oxidase domain-containing protein</fullName>
    </recommendedName>
</protein>
<dbReference type="AlphaFoldDB" id="A0A835HPJ5"/>
<dbReference type="SUPFAM" id="SSF54814">
    <property type="entry name" value="Prokaryotic type KH domain (KH-domain type II)"/>
    <property type="match status" value="1"/>
</dbReference>
<proteinExistence type="predicted"/>
<sequence>MDIGKSIEDQFSKVHPCFPVDTRITKVGAGPSGLSSAYALVKLDYKIITVLEKYHTVGGMCESVDIEDTYIFVFWSYGNSEDIRGPMVTKVAIYVLGFYEKLESELQGLNNTYYVGSLMAFELTERNSSYAMASRRASRSLLFFPYVKFVDDEVFFDELNEVLTRELAEDGEKGRRIMELTSVVQKMFKFPKNSVKLYAEKVNNRGL</sequence>
<reference evidence="1 2" key="1">
    <citation type="submission" date="2020-10" db="EMBL/GenBank/DDBJ databases">
        <title>The Coptis chinensis genome and diversification of protoberbering-type alkaloids.</title>
        <authorList>
            <person name="Wang B."/>
            <person name="Shu S."/>
            <person name="Song C."/>
            <person name="Liu Y."/>
        </authorList>
    </citation>
    <scope>NUCLEOTIDE SEQUENCE [LARGE SCALE GENOMIC DNA]</scope>
    <source>
        <strain evidence="1">HL-2020</strain>
        <tissue evidence="1">Leaf</tissue>
    </source>
</reference>
<keyword evidence="2" id="KW-1185">Reference proteome</keyword>
<gene>
    <name evidence="1" type="ORF">IFM89_034664</name>
</gene>
<evidence type="ECO:0008006" key="3">
    <source>
        <dbReference type="Google" id="ProtNLM"/>
    </source>
</evidence>
<dbReference type="OrthoDB" id="69964at2759"/>
<comment type="caution">
    <text evidence="1">The sequence shown here is derived from an EMBL/GenBank/DDBJ whole genome shotgun (WGS) entry which is preliminary data.</text>
</comment>
<evidence type="ECO:0000313" key="2">
    <source>
        <dbReference type="Proteomes" id="UP000631114"/>
    </source>
</evidence>
<dbReference type="PRINTS" id="PR00419">
    <property type="entry name" value="ADXRDTASE"/>
</dbReference>
<dbReference type="Gene3D" id="3.30.300.20">
    <property type="match status" value="1"/>
</dbReference>
<accession>A0A835HPJ5</accession>
<dbReference type="InterPro" id="IPR015946">
    <property type="entry name" value="KH_dom-like_a/b"/>
</dbReference>
<dbReference type="Gene3D" id="3.50.50.60">
    <property type="entry name" value="FAD/NAD(P)-binding domain"/>
    <property type="match status" value="2"/>
</dbReference>